<evidence type="ECO:0000256" key="2">
    <source>
        <dbReference type="ARBA" id="ARBA00023015"/>
    </source>
</evidence>
<evidence type="ECO:0000256" key="5">
    <source>
        <dbReference type="PROSITE-ProRule" id="PRU00169"/>
    </source>
</evidence>
<dbReference type="InterPro" id="IPR051677">
    <property type="entry name" value="AfsR-DnrI-RedD_regulator"/>
</dbReference>
<gene>
    <name evidence="7" type="ORF">BPA01_11320</name>
</gene>
<proteinExistence type="predicted"/>
<comment type="caution">
    <text evidence="7">The sequence shown here is derived from an EMBL/GenBank/DDBJ whole genome shotgun (WGS) entry which is preliminary data.</text>
</comment>
<dbReference type="GO" id="GO:0006355">
    <property type="term" value="P:regulation of DNA-templated transcription"/>
    <property type="evidence" value="ECO:0007669"/>
    <property type="project" value="InterPro"/>
</dbReference>
<keyword evidence="1" id="KW-0902">Two-component regulatory system</keyword>
<dbReference type="RefSeq" id="WP_122965791.1">
    <property type="nucleotide sequence ID" value="NZ_BJMH01000004.1"/>
</dbReference>
<dbReference type="InterPro" id="IPR036388">
    <property type="entry name" value="WH-like_DNA-bd_sf"/>
</dbReference>
<dbReference type="Gene3D" id="1.25.40.10">
    <property type="entry name" value="Tetratricopeptide repeat domain"/>
    <property type="match status" value="1"/>
</dbReference>
<dbReference type="EMBL" id="BJMH01000004">
    <property type="protein sequence ID" value="GEB31552.1"/>
    <property type="molecule type" value="Genomic_DNA"/>
</dbReference>
<dbReference type="InterPro" id="IPR011006">
    <property type="entry name" value="CheY-like_superfamily"/>
</dbReference>
<dbReference type="PROSITE" id="PS50110">
    <property type="entry name" value="RESPONSE_REGULATORY"/>
    <property type="match status" value="1"/>
</dbReference>
<dbReference type="InterPro" id="IPR001789">
    <property type="entry name" value="Sig_transdc_resp-reg_receiver"/>
</dbReference>
<dbReference type="Pfam" id="PF00072">
    <property type="entry name" value="Response_reg"/>
    <property type="match status" value="1"/>
</dbReference>
<sequence>MKVIIVDDEPLALRHLAQELERIGGLNILGQYRNPQLALERITQEPMDAVFLDIQMPGVNGIELAERILQLYPHMAIVFVTAYDEYVIKAFELNALDYILKPIQHERLQKTIQRLGKQAPLEAVAARNADPENGLIHSLRSLQLELAGQKPLTLRWKTVKAQEIFAFLLHHRGTVVKKQVLLDQFWPGIDWKKGITQLYTTVYQIRKVINEEKMSVQIVNCDEGYLLEMNGTRLDVQEWEANLNTAPPLDPETLDVHLSVLQQYRGDYLSDHHYLWAETERIRLRGKFLQHAHDIFRFFVERNQLTQAVSHYLHVQKILPSEEALYYELMRLYAKLGDRFSVEKQYDLLVSMLRTEFDAQAHPAVQAWFAQWKQKS</sequence>
<feature type="modified residue" description="4-aspartylphosphate" evidence="5">
    <location>
        <position position="53"/>
    </location>
</feature>
<dbReference type="SMART" id="SM00448">
    <property type="entry name" value="REC"/>
    <property type="match status" value="1"/>
</dbReference>
<dbReference type="Gene3D" id="3.40.50.2300">
    <property type="match status" value="1"/>
</dbReference>
<dbReference type="GO" id="GO:0000160">
    <property type="term" value="P:phosphorelay signal transduction system"/>
    <property type="evidence" value="ECO:0007669"/>
    <property type="project" value="UniProtKB-KW"/>
</dbReference>
<evidence type="ECO:0000313" key="8">
    <source>
        <dbReference type="Proteomes" id="UP000316882"/>
    </source>
</evidence>
<evidence type="ECO:0000313" key="7">
    <source>
        <dbReference type="EMBL" id="GEB31552.1"/>
    </source>
</evidence>
<dbReference type="SMART" id="SM01043">
    <property type="entry name" value="BTAD"/>
    <property type="match status" value="1"/>
</dbReference>
<dbReference type="InterPro" id="IPR011990">
    <property type="entry name" value="TPR-like_helical_dom_sf"/>
</dbReference>
<name>A0A4Y3PAW0_BREPA</name>
<organism evidence="7 8">
    <name type="scientific">Brevibacillus parabrevis</name>
    <dbReference type="NCBI Taxonomy" id="54914"/>
    <lineage>
        <taxon>Bacteria</taxon>
        <taxon>Bacillati</taxon>
        <taxon>Bacillota</taxon>
        <taxon>Bacilli</taxon>
        <taxon>Bacillales</taxon>
        <taxon>Paenibacillaceae</taxon>
        <taxon>Brevibacillus</taxon>
    </lineage>
</organism>
<accession>A0A4Y3PAW0</accession>
<dbReference type="GO" id="GO:0003677">
    <property type="term" value="F:DNA binding"/>
    <property type="evidence" value="ECO:0007669"/>
    <property type="project" value="UniProtKB-KW"/>
</dbReference>
<evidence type="ECO:0000256" key="1">
    <source>
        <dbReference type="ARBA" id="ARBA00023012"/>
    </source>
</evidence>
<evidence type="ECO:0000256" key="4">
    <source>
        <dbReference type="ARBA" id="ARBA00023163"/>
    </source>
</evidence>
<keyword evidence="5" id="KW-0597">Phosphoprotein</keyword>
<dbReference type="SUPFAM" id="SSF48452">
    <property type="entry name" value="TPR-like"/>
    <property type="match status" value="1"/>
</dbReference>
<dbReference type="Proteomes" id="UP000316882">
    <property type="component" value="Unassembled WGS sequence"/>
</dbReference>
<reference evidence="7 8" key="1">
    <citation type="submission" date="2019-06" db="EMBL/GenBank/DDBJ databases">
        <title>Whole genome shotgun sequence of Brevibacillus parabrevis NBRC 12334.</title>
        <authorList>
            <person name="Hosoyama A."/>
            <person name="Uohara A."/>
            <person name="Ohji S."/>
            <person name="Ichikawa N."/>
        </authorList>
    </citation>
    <scope>NUCLEOTIDE SEQUENCE [LARGE SCALE GENOMIC DNA]</scope>
    <source>
        <strain evidence="7 8">NBRC 12334</strain>
    </source>
</reference>
<evidence type="ECO:0000259" key="6">
    <source>
        <dbReference type="PROSITE" id="PS50110"/>
    </source>
</evidence>
<dbReference type="AlphaFoldDB" id="A0A4Y3PAW0"/>
<dbReference type="SUPFAM" id="SSF46894">
    <property type="entry name" value="C-terminal effector domain of the bipartite response regulators"/>
    <property type="match status" value="1"/>
</dbReference>
<dbReference type="Pfam" id="PF03704">
    <property type="entry name" value="BTAD"/>
    <property type="match status" value="1"/>
</dbReference>
<dbReference type="InterPro" id="IPR005158">
    <property type="entry name" value="BTAD"/>
</dbReference>
<protein>
    <submittedName>
        <fullName evidence="7">DNA-binding response regulator</fullName>
    </submittedName>
</protein>
<keyword evidence="4" id="KW-0804">Transcription</keyword>
<dbReference type="SUPFAM" id="SSF52172">
    <property type="entry name" value="CheY-like"/>
    <property type="match status" value="1"/>
</dbReference>
<keyword evidence="3 7" id="KW-0238">DNA-binding</keyword>
<keyword evidence="2" id="KW-0805">Transcription regulation</keyword>
<dbReference type="PANTHER" id="PTHR35807">
    <property type="entry name" value="TRANSCRIPTIONAL REGULATOR REDD-RELATED"/>
    <property type="match status" value="1"/>
</dbReference>
<dbReference type="PANTHER" id="PTHR35807:SF2">
    <property type="entry name" value="TRANSCRIPTIONAL ACTIVATOR DOMAIN"/>
    <property type="match status" value="1"/>
</dbReference>
<dbReference type="InterPro" id="IPR016032">
    <property type="entry name" value="Sig_transdc_resp-reg_C-effctor"/>
</dbReference>
<evidence type="ECO:0000256" key="3">
    <source>
        <dbReference type="ARBA" id="ARBA00023125"/>
    </source>
</evidence>
<dbReference type="Gene3D" id="1.10.10.10">
    <property type="entry name" value="Winged helix-like DNA-binding domain superfamily/Winged helix DNA-binding domain"/>
    <property type="match status" value="1"/>
</dbReference>
<keyword evidence="8" id="KW-1185">Reference proteome</keyword>
<feature type="domain" description="Response regulatory" evidence="6">
    <location>
        <begin position="2"/>
        <end position="116"/>
    </location>
</feature>